<gene>
    <name evidence="1" type="ORF">SAMN04488515_1166</name>
</gene>
<dbReference type="AlphaFoldDB" id="A0A1I0PDL3"/>
<name>A0A1I0PDL3_9RHOB</name>
<proteinExistence type="predicted"/>
<protein>
    <submittedName>
        <fullName evidence="1">Uncharacterized protein</fullName>
    </submittedName>
</protein>
<keyword evidence="2" id="KW-1185">Reference proteome</keyword>
<evidence type="ECO:0000313" key="1">
    <source>
        <dbReference type="EMBL" id="SEW12312.1"/>
    </source>
</evidence>
<accession>A0A1I0PDL3</accession>
<dbReference type="Proteomes" id="UP000199167">
    <property type="component" value="Unassembled WGS sequence"/>
</dbReference>
<evidence type="ECO:0000313" key="2">
    <source>
        <dbReference type="Proteomes" id="UP000199167"/>
    </source>
</evidence>
<organism evidence="1 2">
    <name type="scientific">Cognatiyoonia koreensis</name>
    <dbReference type="NCBI Taxonomy" id="364200"/>
    <lineage>
        <taxon>Bacteria</taxon>
        <taxon>Pseudomonadati</taxon>
        <taxon>Pseudomonadota</taxon>
        <taxon>Alphaproteobacteria</taxon>
        <taxon>Rhodobacterales</taxon>
        <taxon>Paracoccaceae</taxon>
        <taxon>Cognatiyoonia</taxon>
    </lineage>
</organism>
<dbReference type="EMBL" id="FOIZ01000001">
    <property type="protein sequence ID" value="SEW12312.1"/>
    <property type="molecule type" value="Genomic_DNA"/>
</dbReference>
<sequence length="113" mass="12628">MARCAYNPARPERTSERFNRPNQLFSVFLTTGTCPQIPKTENLTEVTAIHFAALPCLLHKGGVRQITIGKWLTHVLQCFSTQFARTDEQQGAACMMHSNAASHRQSLLTKAIL</sequence>
<dbReference type="STRING" id="364200.SAMN04488515_1166"/>
<reference evidence="1 2" key="1">
    <citation type="submission" date="2016-10" db="EMBL/GenBank/DDBJ databases">
        <authorList>
            <person name="de Groot N.N."/>
        </authorList>
    </citation>
    <scope>NUCLEOTIDE SEQUENCE [LARGE SCALE GENOMIC DNA]</scope>
    <source>
        <strain evidence="1 2">DSM 17925</strain>
    </source>
</reference>